<evidence type="ECO:0000256" key="1">
    <source>
        <dbReference type="SAM" id="MobiDB-lite"/>
    </source>
</evidence>
<name>A0A2P6MV71_9EUKA</name>
<feature type="compositionally biased region" description="Polar residues" evidence="1">
    <location>
        <begin position="207"/>
        <end position="221"/>
    </location>
</feature>
<feature type="chain" id="PRO_5015163988" evidence="2">
    <location>
        <begin position="18"/>
        <end position="431"/>
    </location>
</feature>
<feature type="region of interest" description="Disordered" evidence="1">
    <location>
        <begin position="192"/>
        <end position="237"/>
    </location>
</feature>
<evidence type="ECO:0000313" key="3">
    <source>
        <dbReference type="EMBL" id="PRP75621.1"/>
    </source>
</evidence>
<sequence length="431" mass="48236">MQPVLLLTLALFASSLALPPFVLTYYADKSCLVAMSATASPLNVCADSIQGGETFSIIYQLVGGNATLSAYRGTGCTGNVIDVTSYQLGSCLPIGSRYHIATLASTFSTAPGPQDTITEIHADNVCSDNSWVRSGIKYSVPCQPSPCGPYSPGFTKKTICLPWTFPINSGSKRTNSGLTSWRYAEETGRRYKKQGGYAEKEGKKRSVNSTKLNNSEKSTNQTKKREHREHFVSSSQHPDIERLEPWPSDLVFLVGVLWINTSRWELVHVGVARDSCRMNWWTRVSSIFILDWLNRTSSRRRTRRSSRMPKKAGEDEMTATKIECSVEKKASPAPKVSTPVDTEEWTTKSTKSMKSTLSSKSVLTENAGDRLQVFTSSGPMKKIKKKQISRKAKMRKEKVLEKGESLSEQIEKKFLKKVNKNDKRNRWKNLY</sequence>
<gene>
    <name evidence="3" type="ORF">PROFUN_07987</name>
</gene>
<accession>A0A2P6MV71</accession>
<evidence type="ECO:0000313" key="4">
    <source>
        <dbReference type="Proteomes" id="UP000241769"/>
    </source>
</evidence>
<dbReference type="EMBL" id="MDYQ01000372">
    <property type="protein sequence ID" value="PRP75621.1"/>
    <property type="molecule type" value="Genomic_DNA"/>
</dbReference>
<dbReference type="Proteomes" id="UP000241769">
    <property type="component" value="Unassembled WGS sequence"/>
</dbReference>
<protein>
    <submittedName>
        <fullName evidence="3">Uncharacterized protein</fullName>
    </submittedName>
</protein>
<comment type="caution">
    <text evidence="3">The sequence shown here is derived from an EMBL/GenBank/DDBJ whole genome shotgun (WGS) entry which is preliminary data.</text>
</comment>
<proteinExistence type="predicted"/>
<reference evidence="3 4" key="1">
    <citation type="journal article" date="2018" name="Genome Biol. Evol.">
        <title>Multiple Roots of Fruiting Body Formation in Amoebozoa.</title>
        <authorList>
            <person name="Hillmann F."/>
            <person name="Forbes G."/>
            <person name="Novohradska S."/>
            <person name="Ferling I."/>
            <person name="Riege K."/>
            <person name="Groth M."/>
            <person name="Westermann M."/>
            <person name="Marz M."/>
            <person name="Spaller T."/>
            <person name="Winckler T."/>
            <person name="Schaap P."/>
            <person name="Glockner G."/>
        </authorList>
    </citation>
    <scope>NUCLEOTIDE SEQUENCE [LARGE SCALE GENOMIC DNA]</scope>
    <source>
        <strain evidence="3 4">Jena</strain>
    </source>
</reference>
<keyword evidence="4" id="KW-1185">Reference proteome</keyword>
<keyword evidence="2" id="KW-0732">Signal</keyword>
<evidence type="ECO:0000256" key="2">
    <source>
        <dbReference type="SAM" id="SignalP"/>
    </source>
</evidence>
<feature type="compositionally biased region" description="Basic residues" evidence="1">
    <location>
        <begin position="384"/>
        <end position="396"/>
    </location>
</feature>
<feature type="signal peptide" evidence="2">
    <location>
        <begin position="1"/>
        <end position="17"/>
    </location>
</feature>
<feature type="region of interest" description="Disordered" evidence="1">
    <location>
        <begin position="384"/>
        <end position="403"/>
    </location>
</feature>
<dbReference type="InParanoid" id="A0A2P6MV71"/>
<feature type="region of interest" description="Disordered" evidence="1">
    <location>
        <begin position="327"/>
        <end position="351"/>
    </location>
</feature>
<dbReference type="AlphaFoldDB" id="A0A2P6MV71"/>
<organism evidence="3 4">
    <name type="scientific">Planoprotostelium fungivorum</name>
    <dbReference type="NCBI Taxonomy" id="1890364"/>
    <lineage>
        <taxon>Eukaryota</taxon>
        <taxon>Amoebozoa</taxon>
        <taxon>Evosea</taxon>
        <taxon>Variosea</taxon>
        <taxon>Cavosteliida</taxon>
        <taxon>Cavosteliaceae</taxon>
        <taxon>Planoprotostelium</taxon>
    </lineage>
</organism>